<organism evidence="2 3">
    <name type="scientific">Purpureocillium takamizusanense</name>
    <dbReference type="NCBI Taxonomy" id="2060973"/>
    <lineage>
        <taxon>Eukaryota</taxon>
        <taxon>Fungi</taxon>
        <taxon>Dikarya</taxon>
        <taxon>Ascomycota</taxon>
        <taxon>Pezizomycotina</taxon>
        <taxon>Sordariomycetes</taxon>
        <taxon>Hypocreomycetidae</taxon>
        <taxon>Hypocreales</taxon>
        <taxon>Ophiocordycipitaceae</taxon>
        <taxon>Purpureocillium</taxon>
    </lineage>
</organism>
<evidence type="ECO:0000256" key="1">
    <source>
        <dbReference type="SAM" id="MobiDB-lite"/>
    </source>
</evidence>
<evidence type="ECO:0000313" key="2">
    <source>
        <dbReference type="EMBL" id="UNI17216.1"/>
    </source>
</evidence>
<name>A0A9Q8QDI3_9HYPO</name>
<dbReference type="GeneID" id="72065541"/>
<accession>A0A9Q8QDI3</accession>
<feature type="region of interest" description="Disordered" evidence="1">
    <location>
        <begin position="352"/>
        <end position="487"/>
    </location>
</feature>
<dbReference type="OrthoDB" id="3357341at2759"/>
<dbReference type="KEGG" id="ptkz:JDV02_003584"/>
<dbReference type="Proteomes" id="UP000829364">
    <property type="component" value="Chromosome 3"/>
</dbReference>
<feature type="compositionally biased region" description="Polar residues" evidence="1">
    <location>
        <begin position="260"/>
        <end position="278"/>
    </location>
</feature>
<evidence type="ECO:0000313" key="3">
    <source>
        <dbReference type="Proteomes" id="UP000829364"/>
    </source>
</evidence>
<dbReference type="RefSeq" id="XP_047840697.1">
    <property type="nucleotide sequence ID" value="XM_047984722.1"/>
</dbReference>
<dbReference type="PANTHER" id="PTHR48125:SF10">
    <property type="entry name" value="OS12G0136300 PROTEIN"/>
    <property type="match status" value="1"/>
</dbReference>
<protein>
    <submittedName>
        <fullName evidence="2">Uncharacterized protein</fullName>
    </submittedName>
</protein>
<reference evidence="2" key="1">
    <citation type="submission" date="2021-11" db="EMBL/GenBank/DDBJ databases">
        <title>Purpureocillium_takamizusanense_genome.</title>
        <authorList>
            <person name="Nguyen N.-H."/>
        </authorList>
    </citation>
    <scope>NUCLEOTIDE SEQUENCE</scope>
    <source>
        <strain evidence="2">PT3</strain>
    </source>
</reference>
<feature type="compositionally biased region" description="Basic and acidic residues" evidence="1">
    <location>
        <begin position="307"/>
        <end position="318"/>
    </location>
</feature>
<feature type="compositionally biased region" description="Basic residues" evidence="1">
    <location>
        <begin position="477"/>
        <end position="487"/>
    </location>
</feature>
<gene>
    <name evidence="2" type="ORF">JDV02_003584</name>
</gene>
<proteinExistence type="predicted"/>
<feature type="compositionally biased region" description="Pro residues" evidence="1">
    <location>
        <begin position="387"/>
        <end position="396"/>
    </location>
</feature>
<sequence length="487" mass="53272">MLDENLPTYRLQPSADNPLQTVLYFTHNGSEPSPEYLLKRPAAPDARNKYVLGLLDAHYPSVVYAEVLVEPAWTQPTLSAAEVRANGGSTSPVPLTPDSFAVSLYNPDQAVVVRHRPGSWGKSDAWDFEVPERSFRLPSASRIDREGAGGVDAADLAPKVVFRWKRDGRLSKDMTCYMSGRSVGGKKNKEPDITVAMFRASKNEGTVTIYEPNMARVDVEDRKGLEVAFILSAEVIRDLYLVPRHNPFNAATVGAGPTHVNGTRKSSNPLAASSSQLAMVSGALGDAPPAPSARPESTSPQPPPPLRDARQQAEVEAETKRLQAMVVEEGRKAREREKRDLEEQKRIKKMLEQEDKERRRREAEVEKETERLRREYGVPGPSTAPSTSPPLPPRPNPGQFYPPTAGWYGPMSGPAPPQPARPNSVGPPPRPDQNQGGRKKPSTGGGGLGSLFPGPYSGPSGASVSGFFHRSDEDKRKKVQKKRSVHF</sequence>
<feature type="region of interest" description="Disordered" evidence="1">
    <location>
        <begin position="250"/>
        <end position="318"/>
    </location>
</feature>
<dbReference type="PANTHER" id="PTHR48125">
    <property type="entry name" value="LP07818P1"/>
    <property type="match status" value="1"/>
</dbReference>
<feature type="compositionally biased region" description="Pro residues" evidence="1">
    <location>
        <begin position="413"/>
        <end position="431"/>
    </location>
</feature>
<dbReference type="AlphaFoldDB" id="A0A9Q8QDI3"/>
<keyword evidence="3" id="KW-1185">Reference proteome</keyword>
<feature type="compositionally biased region" description="Basic and acidic residues" evidence="1">
    <location>
        <begin position="352"/>
        <end position="376"/>
    </location>
</feature>
<feature type="compositionally biased region" description="Low complexity" evidence="1">
    <location>
        <begin position="450"/>
        <end position="461"/>
    </location>
</feature>
<dbReference type="EMBL" id="CP086356">
    <property type="protein sequence ID" value="UNI17216.1"/>
    <property type="molecule type" value="Genomic_DNA"/>
</dbReference>